<comment type="subcellular location">
    <subcellularLocation>
        <location evidence="1">Nucleus</location>
    </subcellularLocation>
</comment>
<dbReference type="InterPro" id="IPR036864">
    <property type="entry name" value="Zn2-C6_fun-type_DNA-bd_sf"/>
</dbReference>
<dbReference type="PROSITE" id="PS50048">
    <property type="entry name" value="ZN2_CY6_FUNGAL_2"/>
    <property type="match status" value="1"/>
</dbReference>
<accession>A0A8H6AHK4</accession>
<keyword evidence="3" id="KW-0238">DNA-binding</keyword>
<dbReference type="GO" id="GO:0045944">
    <property type="term" value="P:positive regulation of transcription by RNA polymerase II"/>
    <property type="evidence" value="ECO:0007669"/>
    <property type="project" value="TreeGrafter"/>
</dbReference>
<keyword evidence="2" id="KW-0805">Transcription regulation</keyword>
<dbReference type="InterPro" id="IPR001138">
    <property type="entry name" value="Zn2Cys6_DnaBD"/>
</dbReference>
<dbReference type="GO" id="GO:0000981">
    <property type="term" value="F:DNA-binding transcription factor activity, RNA polymerase II-specific"/>
    <property type="evidence" value="ECO:0007669"/>
    <property type="project" value="InterPro"/>
</dbReference>
<evidence type="ECO:0000256" key="4">
    <source>
        <dbReference type="ARBA" id="ARBA00023163"/>
    </source>
</evidence>
<dbReference type="AlphaFoldDB" id="A0A8H6AHK4"/>
<sequence>MPEQPQPQPEMTEQSAKRYRAACDRCHSAKIRCTGGNPCIKCQKDSVSCRFSVRANLGKPKGSLNAKTIEKLRRLVDGSTTETEEVQHARMILALSRNGRLRSERSCSIGSTVVLAQSPESKGSETLNEITEVAEKSPDPCDFRSFEDQSQGALDTSLHQQYPMLDMDFSITPDISMSDIMEQSLDDFLDPSLRHLLSPPATHSPIHNGMNSDFLPLGHKDNQDRLEAFNSLAAACIRGPLTPTSSTLVSFENAGGLISLSQRNNDYPIHSSRSPTKSCRCMQSLIDCMGQLRAIEQRESPVGIEAKLHHSQNVLTTSSATLQCPSCSSDPQTLLLSSIVMTTMVHWADSLVSQREFAQFTVKYGEYTASDENSTIVKTVLTAGVLAKNTAIIDSFRERMESFKGEEHQAQYIKLQVDSLASLLSEARMRFNASSL</sequence>
<reference evidence="7 8" key="1">
    <citation type="journal article" date="2020" name="Phytopathology">
        <title>A high-quality genome resource of Botrytis fragariae, a new and rapidly spreading fungal pathogen causing strawberry gray mold in the U.S.A.</title>
        <authorList>
            <person name="Wu Y."/>
            <person name="Saski C.A."/>
            <person name="Schnabel G."/>
            <person name="Xiao S."/>
            <person name="Hu M."/>
        </authorList>
    </citation>
    <scope>NUCLEOTIDE SEQUENCE [LARGE SCALE GENOMIC DNA]</scope>
    <source>
        <strain evidence="7 8">BVB16</strain>
    </source>
</reference>
<evidence type="ECO:0000256" key="2">
    <source>
        <dbReference type="ARBA" id="ARBA00023015"/>
    </source>
</evidence>
<evidence type="ECO:0000256" key="5">
    <source>
        <dbReference type="ARBA" id="ARBA00023242"/>
    </source>
</evidence>
<dbReference type="PANTHER" id="PTHR47540:SF2">
    <property type="entry name" value="ZN(II)2CYS6 TRANSCRIPTION FACTOR (EUROFUNG)"/>
    <property type="match status" value="1"/>
</dbReference>
<evidence type="ECO:0000256" key="3">
    <source>
        <dbReference type="ARBA" id="ARBA00023125"/>
    </source>
</evidence>
<dbReference type="Gene3D" id="4.10.240.10">
    <property type="entry name" value="Zn(2)-C6 fungal-type DNA-binding domain"/>
    <property type="match status" value="1"/>
</dbReference>
<dbReference type="RefSeq" id="XP_037186448.1">
    <property type="nucleotide sequence ID" value="XM_037340805.1"/>
</dbReference>
<name>A0A8H6AHK4_9HELO</name>
<comment type="caution">
    <text evidence="7">The sequence shown here is derived from an EMBL/GenBank/DDBJ whole genome shotgun (WGS) entry which is preliminary data.</text>
</comment>
<proteinExistence type="predicted"/>
<dbReference type="GO" id="GO:0008270">
    <property type="term" value="F:zinc ion binding"/>
    <property type="evidence" value="ECO:0007669"/>
    <property type="project" value="InterPro"/>
</dbReference>
<dbReference type="Pfam" id="PF00172">
    <property type="entry name" value="Zn_clus"/>
    <property type="match status" value="1"/>
</dbReference>
<keyword evidence="4" id="KW-0804">Transcription</keyword>
<dbReference type="EMBL" id="JABFCT010000028">
    <property type="protein sequence ID" value="KAF5867499.1"/>
    <property type="molecule type" value="Genomic_DNA"/>
</dbReference>
<organism evidence="7 8">
    <name type="scientific">Botrytis fragariae</name>
    <dbReference type="NCBI Taxonomy" id="1964551"/>
    <lineage>
        <taxon>Eukaryota</taxon>
        <taxon>Fungi</taxon>
        <taxon>Dikarya</taxon>
        <taxon>Ascomycota</taxon>
        <taxon>Pezizomycotina</taxon>
        <taxon>Leotiomycetes</taxon>
        <taxon>Helotiales</taxon>
        <taxon>Sclerotiniaceae</taxon>
        <taxon>Botrytis</taxon>
    </lineage>
</organism>
<protein>
    <submittedName>
        <fullName evidence="7">Putative transcription factor c2h2 cys6 protein</fullName>
    </submittedName>
</protein>
<evidence type="ECO:0000259" key="6">
    <source>
        <dbReference type="PROSITE" id="PS50048"/>
    </source>
</evidence>
<dbReference type="PANTHER" id="PTHR47540">
    <property type="entry name" value="THIAMINE REPRESSIBLE GENES REGULATORY PROTEIN THI5"/>
    <property type="match status" value="1"/>
</dbReference>
<dbReference type="SUPFAM" id="SSF57701">
    <property type="entry name" value="Zn2/Cys6 DNA-binding domain"/>
    <property type="match status" value="1"/>
</dbReference>
<dbReference type="GeneID" id="59264497"/>
<dbReference type="InterPro" id="IPR051711">
    <property type="entry name" value="Stress_Response_Reg"/>
</dbReference>
<gene>
    <name evidence="7" type="ORF">Bfra_010472</name>
</gene>
<dbReference type="Proteomes" id="UP000531561">
    <property type="component" value="Unassembled WGS sequence"/>
</dbReference>
<keyword evidence="8" id="KW-1185">Reference proteome</keyword>
<dbReference type="SMART" id="SM00066">
    <property type="entry name" value="GAL4"/>
    <property type="match status" value="1"/>
</dbReference>
<evidence type="ECO:0000313" key="7">
    <source>
        <dbReference type="EMBL" id="KAF5867499.1"/>
    </source>
</evidence>
<dbReference type="GO" id="GO:0005634">
    <property type="term" value="C:nucleus"/>
    <property type="evidence" value="ECO:0007669"/>
    <property type="project" value="UniProtKB-SubCell"/>
</dbReference>
<feature type="domain" description="Zn(2)-C6 fungal-type" evidence="6">
    <location>
        <begin position="22"/>
        <end position="51"/>
    </location>
</feature>
<dbReference type="GO" id="GO:0043565">
    <property type="term" value="F:sequence-specific DNA binding"/>
    <property type="evidence" value="ECO:0007669"/>
    <property type="project" value="TreeGrafter"/>
</dbReference>
<keyword evidence="5" id="KW-0539">Nucleus</keyword>
<evidence type="ECO:0000256" key="1">
    <source>
        <dbReference type="ARBA" id="ARBA00004123"/>
    </source>
</evidence>
<dbReference type="PROSITE" id="PS00463">
    <property type="entry name" value="ZN2_CY6_FUNGAL_1"/>
    <property type="match status" value="1"/>
</dbReference>
<dbReference type="OrthoDB" id="4330117at2759"/>
<evidence type="ECO:0000313" key="8">
    <source>
        <dbReference type="Proteomes" id="UP000531561"/>
    </source>
</evidence>
<dbReference type="CDD" id="cd00067">
    <property type="entry name" value="GAL4"/>
    <property type="match status" value="1"/>
</dbReference>